<evidence type="ECO:0000313" key="1">
    <source>
        <dbReference type="EMBL" id="EEB20892.1"/>
    </source>
</evidence>
<dbReference type="EMBL" id="ABXY01000023">
    <property type="protein sequence ID" value="EEB20892.1"/>
    <property type="molecule type" value="Genomic_DNA"/>
</dbReference>
<dbReference type="Proteomes" id="UP000003882">
    <property type="component" value="Unassembled WGS sequence"/>
</dbReference>
<reference evidence="1 2" key="1">
    <citation type="submission" date="2008-10" db="EMBL/GenBank/DDBJ databases">
        <title>Draft genome sequence of Bifidobacterium catenulatum (DSM 16992).</title>
        <authorList>
            <person name="Sudarsanam P."/>
            <person name="Ley R."/>
            <person name="Guruge J."/>
            <person name="Turnbaugh P.J."/>
            <person name="Mahowald M."/>
            <person name="Liep D."/>
            <person name="Gordon J."/>
        </authorList>
    </citation>
    <scope>NUCLEOTIDE SEQUENCE [LARGE SCALE GENOMIC DNA]</scope>
    <source>
        <strain evidence="1 2">DSM 16992</strain>
    </source>
</reference>
<protein>
    <submittedName>
        <fullName evidence="1">Uncharacterized protein</fullName>
    </submittedName>
</protein>
<dbReference type="AlphaFoldDB" id="B6XWW3"/>
<gene>
    <name evidence="1" type="ORF">BIFCAT_01542</name>
</gene>
<name>B6XWW3_9BIFI</name>
<evidence type="ECO:0000313" key="2">
    <source>
        <dbReference type="Proteomes" id="UP000003882"/>
    </source>
</evidence>
<organism evidence="1 2">
    <name type="scientific">Bifidobacterium catenulatum DSM 16992 = JCM 1194 = LMG 11043</name>
    <dbReference type="NCBI Taxonomy" id="566552"/>
    <lineage>
        <taxon>Bacteria</taxon>
        <taxon>Bacillati</taxon>
        <taxon>Actinomycetota</taxon>
        <taxon>Actinomycetes</taxon>
        <taxon>Bifidobacteriales</taxon>
        <taxon>Bifidobacteriaceae</taxon>
        <taxon>Bifidobacterium</taxon>
    </lineage>
</organism>
<accession>B6XWW3</accession>
<proteinExistence type="predicted"/>
<comment type="caution">
    <text evidence="1">The sequence shown here is derived from an EMBL/GenBank/DDBJ whole genome shotgun (WGS) entry which is preliminary data.</text>
</comment>
<sequence>MMLHHDRSRRSAMCIAFVFKDLKTGLETATREDFLRLPLMLK</sequence>
<reference evidence="1 2" key="2">
    <citation type="submission" date="2008-10" db="EMBL/GenBank/DDBJ databases">
        <authorList>
            <person name="Fulton L."/>
            <person name="Clifton S."/>
            <person name="Fulton B."/>
            <person name="Xu J."/>
            <person name="Minx P."/>
            <person name="Pepin K.H."/>
            <person name="Johnson M."/>
            <person name="Bhonagiri V."/>
            <person name="Nash W.E."/>
            <person name="Mardis E.R."/>
            <person name="Wilson R.K."/>
        </authorList>
    </citation>
    <scope>NUCLEOTIDE SEQUENCE [LARGE SCALE GENOMIC DNA]</scope>
    <source>
        <strain evidence="1 2">DSM 16992</strain>
    </source>
</reference>